<reference evidence="2" key="1">
    <citation type="submission" date="2022-11" db="UniProtKB">
        <authorList>
            <consortium name="WormBaseParasite"/>
        </authorList>
    </citation>
    <scope>IDENTIFICATION</scope>
</reference>
<name>A0AC34FZE7_9BILA</name>
<dbReference type="Proteomes" id="UP000887579">
    <property type="component" value="Unplaced"/>
</dbReference>
<dbReference type="WBParaSite" id="ES5_v2.g22894.t1">
    <property type="protein sequence ID" value="ES5_v2.g22894.t1"/>
    <property type="gene ID" value="ES5_v2.g22894"/>
</dbReference>
<evidence type="ECO:0000313" key="1">
    <source>
        <dbReference type="Proteomes" id="UP000887579"/>
    </source>
</evidence>
<accession>A0AC34FZE7</accession>
<organism evidence="1 2">
    <name type="scientific">Panagrolaimus sp. ES5</name>
    <dbReference type="NCBI Taxonomy" id="591445"/>
    <lineage>
        <taxon>Eukaryota</taxon>
        <taxon>Metazoa</taxon>
        <taxon>Ecdysozoa</taxon>
        <taxon>Nematoda</taxon>
        <taxon>Chromadorea</taxon>
        <taxon>Rhabditida</taxon>
        <taxon>Tylenchina</taxon>
        <taxon>Panagrolaimomorpha</taxon>
        <taxon>Panagrolaimoidea</taxon>
        <taxon>Panagrolaimidae</taxon>
        <taxon>Panagrolaimus</taxon>
    </lineage>
</organism>
<protein>
    <submittedName>
        <fullName evidence="2">BTB domain-containing protein</fullName>
    </submittedName>
</protein>
<sequence>MTLYSPIPIHRVWKIPEEKLKKLLNGPDSDKFLYDVKAKVGIADVEYRLQLSKETKICDDDLEEKHIEVWLKLYNIEENKKIYCKFASFVKSANFATGYGSCLYTFDDDEYSDDICSVEELFNAEKKYIVNRELVVEVKGMLYIEPDAEGDAENKCQRSLGQFLWDRDDQDFTIIVGKNAAKAEIKVHKLILAARSPVFNAMINTDMKEKAESKVKIIHFDAAVVKAAVAFCYDQDISEFMDDLTNTCSLFQFANKYDIADLKDILERHLVTELTPENVCEITNAALITNSPKLQDFCLRSLLIFMRQAIPVNDISSLDKNFAKELLEKSFSADFC</sequence>
<evidence type="ECO:0000313" key="2">
    <source>
        <dbReference type="WBParaSite" id="ES5_v2.g22894.t1"/>
    </source>
</evidence>
<proteinExistence type="predicted"/>